<evidence type="ECO:0000313" key="2">
    <source>
        <dbReference type="Proteomes" id="UP001152875"/>
    </source>
</evidence>
<dbReference type="AlphaFoldDB" id="A0A9X4MUG2"/>
<reference evidence="1" key="1">
    <citation type="submission" date="2022-07" db="EMBL/GenBank/DDBJ databases">
        <title>Whole Genome Sequencing of Streptococcus suis.</title>
        <authorList>
            <person name="Dai X."/>
            <person name="Huang J."/>
            <person name="Wang L."/>
        </authorList>
    </citation>
    <scope>NUCLEOTIDE SEQUENCE</scope>
    <source>
        <strain evidence="1">XNB2</strain>
    </source>
</reference>
<sequence length="192" mass="22194">MTRTLEQINTELTKLITDNQKAIEKIELDLSAIDPAIEKAKQDIIKAKKEVNAEAYDIAKRELWTAENTKEMLTDRLKDLRHDPIVTKERYRELYFEICSVGDNKIDEAFGKISQIFPELEQISGEHKGITEDIAKNLRLLESLGRNSEEFKKDEQGRIDSTFYSGLSYRVKKDSASFLDSFIKRFKEVNNG</sequence>
<proteinExistence type="predicted"/>
<protein>
    <recommendedName>
        <fullName evidence="3">Prophage ps3 protein 07</fullName>
    </recommendedName>
</protein>
<organism evidence="1 2">
    <name type="scientific">Streptococcus suis</name>
    <dbReference type="NCBI Taxonomy" id="1307"/>
    <lineage>
        <taxon>Bacteria</taxon>
        <taxon>Bacillati</taxon>
        <taxon>Bacillota</taxon>
        <taxon>Bacilli</taxon>
        <taxon>Lactobacillales</taxon>
        <taxon>Streptococcaceae</taxon>
        <taxon>Streptococcus</taxon>
    </lineage>
</organism>
<comment type="caution">
    <text evidence="1">The sequence shown here is derived from an EMBL/GenBank/DDBJ whole genome shotgun (WGS) entry which is preliminary data.</text>
</comment>
<accession>A0A9X4MUG2</accession>
<evidence type="ECO:0008006" key="3">
    <source>
        <dbReference type="Google" id="ProtNLM"/>
    </source>
</evidence>
<gene>
    <name evidence="1" type="ORF">NOL13_07260</name>
</gene>
<dbReference type="EMBL" id="JANFMP010000019">
    <property type="protein sequence ID" value="MDG4527196.1"/>
    <property type="molecule type" value="Genomic_DNA"/>
</dbReference>
<name>A0A9X4MUG2_STRSU</name>
<evidence type="ECO:0000313" key="1">
    <source>
        <dbReference type="EMBL" id="MDG4527196.1"/>
    </source>
</evidence>
<dbReference type="Proteomes" id="UP001152875">
    <property type="component" value="Unassembled WGS sequence"/>
</dbReference>
<dbReference type="RefSeq" id="WP_222337549.1">
    <property type="nucleotide sequence ID" value="NZ_CP082204.1"/>
</dbReference>